<evidence type="ECO:0000256" key="4">
    <source>
        <dbReference type="ARBA" id="ARBA00022729"/>
    </source>
</evidence>
<dbReference type="GO" id="GO:0009992">
    <property type="term" value="P:intracellular water homeostasis"/>
    <property type="evidence" value="ECO:0007669"/>
    <property type="project" value="EnsemblFungi"/>
</dbReference>
<keyword evidence="6 8" id="KW-0472">Membrane</keyword>
<evidence type="ECO:0000256" key="3">
    <source>
        <dbReference type="ARBA" id="ARBA00022692"/>
    </source>
</evidence>
<dbReference type="GO" id="GO:0016020">
    <property type="term" value="C:membrane"/>
    <property type="evidence" value="ECO:0000318"/>
    <property type="project" value="GO_Central"/>
</dbReference>
<organism evidence="10 12">
    <name type="scientific">Schizosaccharomyces japonicus (strain yFS275 / FY16936)</name>
    <name type="common">Fission yeast</name>
    <dbReference type="NCBI Taxonomy" id="402676"/>
    <lineage>
        <taxon>Eukaryota</taxon>
        <taxon>Fungi</taxon>
        <taxon>Dikarya</taxon>
        <taxon>Ascomycota</taxon>
        <taxon>Taphrinomycotina</taxon>
        <taxon>Schizosaccharomycetes</taxon>
        <taxon>Schizosaccharomycetales</taxon>
        <taxon>Schizosaccharomycetaceae</taxon>
        <taxon>Schizosaccharomyces</taxon>
    </lineage>
</organism>
<feature type="transmembrane region" description="Helical" evidence="8">
    <location>
        <begin position="170"/>
        <end position="189"/>
    </location>
</feature>
<dbReference type="AlphaFoldDB" id="B6K7F8"/>
<dbReference type="InterPro" id="IPR032800">
    <property type="entry name" value="TRP_N"/>
</dbReference>
<accession>B6K7F8</accession>
<evidence type="ECO:0000313" key="12">
    <source>
        <dbReference type="Proteomes" id="UP000001744"/>
    </source>
</evidence>
<comment type="similarity">
    <text evidence="2">Belongs to the transient receptor potential (TRP) ion channel family.</text>
</comment>
<feature type="compositionally biased region" description="Polar residues" evidence="7">
    <location>
        <begin position="602"/>
        <end position="615"/>
    </location>
</feature>
<dbReference type="Pfam" id="PF14558">
    <property type="entry name" value="TRP_N"/>
    <property type="match status" value="1"/>
</dbReference>
<dbReference type="eggNOG" id="ENOG502QSVZ">
    <property type="taxonomic scope" value="Eukaryota"/>
</dbReference>
<evidence type="ECO:0000256" key="5">
    <source>
        <dbReference type="ARBA" id="ARBA00022989"/>
    </source>
</evidence>
<dbReference type="InterPro" id="IPR010308">
    <property type="entry name" value="TRP_C"/>
</dbReference>
<keyword evidence="12" id="KW-1185">Reference proteome</keyword>
<evidence type="ECO:0000313" key="10">
    <source>
        <dbReference type="EMBL" id="EEB09462.1"/>
    </source>
</evidence>
<dbReference type="HOGENOM" id="CLU_010226_1_0_1"/>
<feature type="transmembrane region" description="Helical" evidence="8">
    <location>
        <begin position="466"/>
        <end position="486"/>
    </location>
</feature>
<dbReference type="Pfam" id="PF06011">
    <property type="entry name" value="TRP"/>
    <property type="match status" value="1"/>
</dbReference>
<dbReference type="SMART" id="SM01320">
    <property type="entry name" value="TRP_N"/>
    <property type="match status" value="1"/>
</dbReference>
<dbReference type="JaponicusDB" id="SJAG_04668">
    <property type="gene designation" value="pkd2"/>
</dbReference>
<comment type="subcellular location">
    <subcellularLocation>
        <location evidence="1">Membrane</location>
        <topology evidence="1">Multi-pass membrane protein</topology>
    </subcellularLocation>
</comment>
<dbReference type="PANTHER" id="PTHR31145:SF2">
    <property type="entry name" value="FLAVIN CARRIER PROTEIN 2"/>
    <property type="match status" value="1"/>
</dbReference>
<feature type="transmembrane region" description="Helical" evidence="8">
    <location>
        <begin position="376"/>
        <end position="397"/>
    </location>
</feature>
<feature type="compositionally biased region" description="Polar residues" evidence="7">
    <location>
        <begin position="677"/>
        <end position="709"/>
    </location>
</feature>
<dbReference type="GO" id="GO:0009272">
    <property type="term" value="P:fungal-type cell wall biogenesis"/>
    <property type="evidence" value="ECO:0000318"/>
    <property type="project" value="GO_Central"/>
</dbReference>
<protein>
    <submittedName>
        <fullName evidence="10">Trp-like ion channel Pkd2</fullName>
    </submittedName>
</protein>
<evidence type="ECO:0000256" key="1">
    <source>
        <dbReference type="ARBA" id="ARBA00004141"/>
    </source>
</evidence>
<dbReference type="GO" id="GO:0055085">
    <property type="term" value="P:transmembrane transport"/>
    <property type="evidence" value="ECO:0000318"/>
    <property type="project" value="GO_Central"/>
</dbReference>
<evidence type="ECO:0000256" key="7">
    <source>
        <dbReference type="SAM" id="MobiDB-lite"/>
    </source>
</evidence>
<keyword evidence="5 8" id="KW-1133">Transmembrane helix</keyword>
<dbReference type="GO" id="GO:0032178">
    <property type="term" value="C:medial membrane band"/>
    <property type="evidence" value="ECO:0007669"/>
    <property type="project" value="EnsemblFungi"/>
</dbReference>
<dbReference type="Proteomes" id="UP000001744">
    <property type="component" value="Unassembled WGS sequence"/>
</dbReference>
<dbReference type="GO" id="GO:0032154">
    <property type="term" value="C:cleavage furrow"/>
    <property type="evidence" value="ECO:0007669"/>
    <property type="project" value="EnsemblFungi"/>
</dbReference>
<dbReference type="RefSeq" id="XP_002175755.1">
    <property type="nucleotide sequence ID" value="XM_002175719.2"/>
</dbReference>
<dbReference type="GO" id="GO:0000935">
    <property type="term" value="C:division septum"/>
    <property type="evidence" value="ECO:0007669"/>
    <property type="project" value="EnsemblFungi"/>
</dbReference>
<feature type="transmembrane region" description="Helical" evidence="8">
    <location>
        <begin position="553"/>
        <end position="576"/>
    </location>
</feature>
<evidence type="ECO:0000256" key="6">
    <source>
        <dbReference type="ARBA" id="ARBA00023136"/>
    </source>
</evidence>
<gene>
    <name evidence="11" type="primary">pkd2</name>
    <name evidence="10" type="ORF">SJAG_04668</name>
</gene>
<feature type="domain" description="ML-like" evidence="9">
    <location>
        <begin position="25"/>
        <end position="167"/>
    </location>
</feature>
<dbReference type="OMA" id="FQAQAFI"/>
<feature type="transmembrane region" description="Helical" evidence="8">
    <location>
        <begin position="524"/>
        <end position="541"/>
    </location>
</feature>
<dbReference type="GO" id="GO:0071474">
    <property type="term" value="P:cellular hyperosmotic response"/>
    <property type="evidence" value="ECO:0007669"/>
    <property type="project" value="EnsemblFungi"/>
</dbReference>
<feature type="transmembrane region" description="Helical" evidence="8">
    <location>
        <begin position="327"/>
        <end position="355"/>
    </location>
</feature>
<dbReference type="PANTHER" id="PTHR31145">
    <property type="entry name" value="INTEGRAL MEMBRANE PROTEIN (AFU_ORTHOLOGUE AFUA_7G01610)"/>
    <property type="match status" value="1"/>
</dbReference>
<dbReference type="GO" id="GO:0000139">
    <property type="term" value="C:Golgi membrane"/>
    <property type="evidence" value="ECO:0007669"/>
    <property type="project" value="EnsemblFungi"/>
</dbReference>
<feature type="region of interest" description="Disordered" evidence="7">
    <location>
        <begin position="602"/>
        <end position="640"/>
    </location>
</feature>
<name>B6K7F8_SCHJY</name>
<dbReference type="GO" id="GO:0097720">
    <property type="term" value="P:calcineurin-mediated signaling"/>
    <property type="evidence" value="ECO:0007669"/>
    <property type="project" value="EnsemblFungi"/>
</dbReference>
<keyword evidence="3 8" id="KW-0812">Transmembrane</keyword>
<evidence type="ECO:0000259" key="9">
    <source>
        <dbReference type="SMART" id="SM01320"/>
    </source>
</evidence>
<dbReference type="GO" id="GO:0005783">
    <property type="term" value="C:endoplasmic reticulum"/>
    <property type="evidence" value="ECO:0007669"/>
    <property type="project" value="EnsemblFungi"/>
</dbReference>
<feature type="transmembrane region" description="Helical" evidence="8">
    <location>
        <begin position="492"/>
        <end position="512"/>
    </location>
</feature>
<evidence type="ECO:0000256" key="2">
    <source>
        <dbReference type="ARBA" id="ARBA00010642"/>
    </source>
</evidence>
<dbReference type="GO" id="GO:0031520">
    <property type="term" value="C:plasma membrane of cell tip"/>
    <property type="evidence" value="ECO:0007669"/>
    <property type="project" value="EnsemblFungi"/>
</dbReference>
<feature type="transmembrane region" description="Helical" evidence="8">
    <location>
        <begin position="201"/>
        <end position="223"/>
    </location>
</feature>
<dbReference type="VEuPathDB" id="FungiDB:SJAG_04668"/>
<dbReference type="GO" id="GO:0098703">
    <property type="term" value="P:calcium ion import across plasma membrane"/>
    <property type="evidence" value="ECO:0007669"/>
    <property type="project" value="EnsemblFungi"/>
</dbReference>
<reference evidence="10 12" key="1">
    <citation type="journal article" date="2011" name="Science">
        <title>Comparative functional genomics of the fission yeasts.</title>
        <authorList>
            <person name="Rhind N."/>
            <person name="Chen Z."/>
            <person name="Yassour M."/>
            <person name="Thompson D.A."/>
            <person name="Haas B.J."/>
            <person name="Habib N."/>
            <person name="Wapinski I."/>
            <person name="Roy S."/>
            <person name="Lin M.F."/>
            <person name="Heiman D.I."/>
            <person name="Young S.K."/>
            <person name="Furuya K."/>
            <person name="Guo Y."/>
            <person name="Pidoux A."/>
            <person name="Chen H.M."/>
            <person name="Robbertse B."/>
            <person name="Goldberg J.M."/>
            <person name="Aoki K."/>
            <person name="Bayne E.H."/>
            <person name="Berlin A.M."/>
            <person name="Desjardins C.A."/>
            <person name="Dobbs E."/>
            <person name="Dukaj L."/>
            <person name="Fan L."/>
            <person name="FitzGerald M.G."/>
            <person name="French C."/>
            <person name="Gujja S."/>
            <person name="Hansen K."/>
            <person name="Keifenheim D."/>
            <person name="Levin J.Z."/>
            <person name="Mosher R.A."/>
            <person name="Mueller C.A."/>
            <person name="Pfiffner J."/>
            <person name="Priest M."/>
            <person name="Russ C."/>
            <person name="Smialowska A."/>
            <person name="Swoboda P."/>
            <person name="Sykes S.M."/>
            <person name="Vaughn M."/>
            <person name="Vengrova S."/>
            <person name="Yoder R."/>
            <person name="Zeng Q."/>
            <person name="Allshire R."/>
            <person name="Baulcombe D."/>
            <person name="Birren B.W."/>
            <person name="Brown W."/>
            <person name="Ekwall K."/>
            <person name="Kellis M."/>
            <person name="Leatherwood J."/>
            <person name="Levin H."/>
            <person name="Margalit H."/>
            <person name="Martienssen R."/>
            <person name="Nieduszynski C.A."/>
            <person name="Spatafora J.W."/>
            <person name="Friedman N."/>
            <person name="Dalgaard J.Z."/>
            <person name="Baumann P."/>
            <person name="Niki H."/>
            <person name="Regev A."/>
            <person name="Nusbaum C."/>
        </authorList>
    </citation>
    <scope>NUCLEOTIDE SEQUENCE [LARGE SCALE GENOMIC DNA]</scope>
    <source>
        <strain evidence="12">yFS275 / FY16936</strain>
    </source>
</reference>
<feature type="region of interest" description="Disordered" evidence="7">
    <location>
        <begin position="662"/>
        <end position="709"/>
    </location>
</feature>
<dbReference type="GO" id="GO:0005262">
    <property type="term" value="F:calcium channel activity"/>
    <property type="evidence" value="ECO:0007669"/>
    <property type="project" value="EnsemblFungi"/>
</dbReference>
<proteinExistence type="inferred from homology"/>
<keyword evidence="4" id="KW-0732">Signal</keyword>
<dbReference type="OrthoDB" id="5212126at2759"/>
<feature type="transmembrane region" description="Helical" evidence="8">
    <location>
        <begin position="403"/>
        <end position="424"/>
    </location>
</feature>
<dbReference type="GeneID" id="7051460"/>
<dbReference type="GO" id="GO:0090334">
    <property type="term" value="P:regulation of cell wall (1-&gt;3)-beta-D-glucan biosynthetic process"/>
    <property type="evidence" value="ECO:0007669"/>
    <property type="project" value="EnsemblFungi"/>
</dbReference>
<evidence type="ECO:0000256" key="8">
    <source>
        <dbReference type="SAM" id="Phobius"/>
    </source>
</evidence>
<dbReference type="InterPro" id="IPR040241">
    <property type="entry name" value="TRP_Flc/Pkd2-like"/>
</dbReference>
<dbReference type="STRING" id="402676.B6K7F8"/>
<dbReference type="EMBL" id="KE651168">
    <property type="protein sequence ID" value="EEB09462.1"/>
    <property type="molecule type" value="Genomic_DNA"/>
</dbReference>
<evidence type="ECO:0000313" key="11">
    <source>
        <dbReference type="JaponicusDB" id="SJAG_04668"/>
    </source>
</evidence>
<sequence>MYLRYALISITAYFFAFLSPASAVRVLRSRSLATCSSNSQLSASTFNVDFFPANQSIVFDLSLQSSMSSNITIVANIYAYGISISPITVNPCNLKFSGFCPITTGNIDLEGSYTISGSALDTLKSIPGIAYMVPDLDASVIVRINSTDTGEELACVEASFSNTRSVHSRAVYWVMCVIIGVPLIVFLFFSSAFQTPEMWEICASFLAMFHFSQSQALYGFLAIKLPIVVESWAQNFNWALGIIRLNFMQSIFTWYIKSTGGTPSVLTKLGDHANVILYKRAIEPAVSLWKRTSYSSSSSTSSTTLHGIDRVAYRAGIETTNLFMTGLAFFVILLGFTLILVIVFRVLLELGLLFRSIHDSRALELRVRCNAISKGFFYRVVYVSFTQMAVLSMWEIYTRDSTGAAILGMYIIVDIAILLLWAFIRTVQAVRKMGPFLHNEAVYNLYSDIQHLMRWGFMYVPYKVRYFFFALPILIVSLVDAMFIGFGQGHPVVQGIARFVISIIVFLVYLVLRPFATKHMNAMHCGIAFMGLVSGVFILIMCEAFEVNELVRQVIGIVMFALNALTLLFMILGVYIRALVLLCRRHPKGTYSRMIEVPTDSSETKVSTGFDNSDPFSADMHGKEGPLEPSSRSHGSSDVRRVDAARTYPWEVVEDASYASLHGPAELQRPHVRNAEYSESSVTGRMSDAGNSSAPSYTNRDPYTRTANR</sequence>